<dbReference type="GO" id="GO:0005886">
    <property type="term" value="C:plasma membrane"/>
    <property type="evidence" value="ECO:0007669"/>
    <property type="project" value="UniProtKB-SubCell"/>
</dbReference>
<feature type="transmembrane region" description="Helical" evidence="12">
    <location>
        <begin position="47"/>
        <end position="70"/>
    </location>
</feature>
<dbReference type="HAMAP" id="MF_01635">
    <property type="entry name" value="UbiA"/>
    <property type="match status" value="1"/>
</dbReference>
<evidence type="ECO:0000313" key="14">
    <source>
        <dbReference type="EMBL" id="TMO67167.1"/>
    </source>
</evidence>
<proteinExistence type="inferred from homology"/>
<dbReference type="Gene3D" id="1.10.357.140">
    <property type="entry name" value="UbiA prenyltransferase"/>
    <property type="match status" value="1"/>
</dbReference>
<dbReference type="FunFam" id="1.10.357.140:FF:000002">
    <property type="entry name" value="4-hydroxybenzoate octaprenyltransferase"/>
    <property type="match status" value="1"/>
</dbReference>
<keyword evidence="7 12" id="KW-0831">Ubiquinone biosynthesis</keyword>
<reference evidence="15" key="2">
    <citation type="submission" date="2019-06" db="EMBL/GenBank/DDBJ databases">
        <title>Co-occurence of chitin degradation, pigmentation and bioactivity in marine Pseudoalteromonas.</title>
        <authorList>
            <person name="Sonnenschein E.C."/>
            <person name="Bech P.K."/>
        </authorList>
    </citation>
    <scope>NUCLEOTIDE SEQUENCE [LARGE SCALE GENOMIC DNA]</scope>
    <source>
        <strain evidence="15">S3790</strain>
    </source>
</reference>
<dbReference type="PANTHER" id="PTHR11048">
    <property type="entry name" value="PRENYLTRANSFERASES"/>
    <property type="match status" value="1"/>
</dbReference>
<dbReference type="GO" id="GO:0006744">
    <property type="term" value="P:ubiquinone biosynthetic process"/>
    <property type="evidence" value="ECO:0007669"/>
    <property type="project" value="UniProtKB-UniRule"/>
</dbReference>
<evidence type="ECO:0000256" key="10">
    <source>
        <dbReference type="ARBA" id="ARBA00022989"/>
    </source>
</evidence>
<dbReference type="AlphaFoldDB" id="A0A5S3V6K9"/>
<keyword evidence="9 12" id="KW-0460">Magnesium</keyword>
<dbReference type="GO" id="GO:0008412">
    <property type="term" value="F:4-hydroxybenzoate polyprenyltransferase activity"/>
    <property type="evidence" value="ECO:0007669"/>
    <property type="project" value="UniProtKB-UniRule"/>
</dbReference>
<feature type="transmembrane region" description="Helical" evidence="12">
    <location>
        <begin position="265"/>
        <end position="285"/>
    </location>
</feature>
<keyword evidence="10 12" id="KW-1133">Transmembrane helix</keyword>
<evidence type="ECO:0000256" key="13">
    <source>
        <dbReference type="NCBIfam" id="TIGR01474"/>
    </source>
</evidence>
<evidence type="ECO:0000256" key="8">
    <source>
        <dbReference type="ARBA" id="ARBA00022692"/>
    </source>
</evidence>
<keyword evidence="8 12" id="KW-0812">Transmembrane</keyword>
<dbReference type="InterPro" id="IPR006370">
    <property type="entry name" value="HB_polyprenyltransferase-like"/>
</dbReference>
<evidence type="ECO:0000256" key="5">
    <source>
        <dbReference type="ARBA" id="ARBA00022519"/>
    </source>
</evidence>
<sequence>MQLNALRVSNLSEYSQLMRLDKPIGTLLLLWPTLCALWIASRGVPPLELIVVFSLGVFIMRSAGCVINDYADRKVDGAVQRTSQRPLARKAVKPGEALTLFASLISVAFLLVIQLNFNTVLLSLLALALAACYPFMKRFTHLPQVVLGAAYSCSIPMAFMATNDTVPMLAWLLFIANLLWTVAYDTMYAMVDREDDLKIGVKSTAILFGQFDRHWVALLNMLFIGIMLFVGYVLQLGIAYWAGVCCAVVLLVNQQKNITNRDRAACFKAFLNNNYVGMVIFLGLVTSMAL</sequence>
<evidence type="ECO:0000256" key="7">
    <source>
        <dbReference type="ARBA" id="ARBA00022688"/>
    </source>
</evidence>
<comment type="pathway">
    <text evidence="12">Cofactor biosynthesis; ubiquinone biosynthesis.</text>
</comment>
<dbReference type="UniPathway" id="UPA00232"/>
<accession>A0A5S3V6K9</accession>
<evidence type="ECO:0000256" key="2">
    <source>
        <dbReference type="ARBA" id="ARBA00004141"/>
    </source>
</evidence>
<comment type="function">
    <text evidence="12">Catalyzes the prenylation of para-hydroxybenzoate (PHB) with an all-trans polyprenyl group. Mediates the second step in the final reaction sequence of ubiquinone-8 (UQ-8) biosynthesis, which is the condensation of the polyisoprenoid side chain with PHB, generating the first membrane-bound Q intermediate 3-octaprenyl-4-hydroxybenzoate.</text>
</comment>
<gene>
    <name evidence="12 14" type="primary">ubiA</name>
    <name evidence="14" type="ORF">CWC19_14515</name>
</gene>
<dbReference type="PANTHER" id="PTHR11048:SF28">
    <property type="entry name" value="4-HYDROXYBENZOATE POLYPRENYLTRANSFERASE, MITOCHONDRIAL"/>
    <property type="match status" value="1"/>
</dbReference>
<evidence type="ECO:0000313" key="15">
    <source>
        <dbReference type="Proteomes" id="UP000307217"/>
    </source>
</evidence>
<protein>
    <recommendedName>
        <fullName evidence="12 13">4-hydroxybenzoate octaprenyltransferase</fullName>
        <ecNumber evidence="12 13">2.5.1.39</ecNumber>
    </recommendedName>
    <alternativeName>
        <fullName evidence="12">4-HB polyprenyltransferase</fullName>
    </alternativeName>
</protein>
<comment type="cofactor">
    <cofactor evidence="1 12">
        <name>Mg(2+)</name>
        <dbReference type="ChEBI" id="CHEBI:18420"/>
    </cofactor>
</comment>
<feature type="transmembrane region" description="Helical" evidence="12">
    <location>
        <begin position="145"/>
        <end position="162"/>
    </location>
</feature>
<evidence type="ECO:0000256" key="4">
    <source>
        <dbReference type="ARBA" id="ARBA00022475"/>
    </source>
</evidence>
<dbReference type="Proteomes" id="UP000307217">
    <property type="component" value="Unassembled WGS sequence"/>
</dbReference>
<comment type="similarity">
    <text evidence="3 12">Belongs to the UbiA prenyltransferase family.</text>
</comment>
<keyword evidence="5 12" id="KW-0997">Cell inner membrane</keyword>
<dbReference type="FunFam" id="1.20.120.1780:FF:000001">
    <property type="entry name" value="4-hydroxybenzoate octaprenyltransferase"/>
    <property type="match status" value="1"/>
</dbReference>
<comment type="subcellular location">
    <subcellularLocation>
        <location evidence="12">Cell inner membrane</location>
        <topology evidence="12">Multi-pass membrane protein</topology>
    </subcellularLocation>
    <subcellularLocation>
        <location evidence="2">Membrane</location>
        <topology evidence="2">Multi-pass membrane protein</topology>
    </subcellularLocation>
</comment>
<dbReference type="InterPro" id="IPR039653">
    <property type="entry name" value="Prenyltransferase"/>
</dbReference>
<dbReference type="NCBIfam" id="TIGR01474">
    <property type="entry name" value="ubiA_proteo"/>
    <property type="match status" value="1"/>
</dbReference>
<keyword evidence="6 12" id="KW-0808">Transferase</keyword>
<keyword evidence="11 12" id="KW-0472">Membrane</keyword>
<keyword evidence="4 12" id="KW-1003">Cell membrane</keyword>
<evidence type="ECO:0000256" key="3">
    <source>
        <dbReference type="ARBA" id="ARBA00005985"/>
    </source>
</evidence>
<evidence type="ECO:0000256" key="9">
    <source>
        <dbReference type="ARBA" id="ARBA00022842"/>
    </source>
</evidence>
<feature type="transmembrane region" description="Helical" evidence="12">
    <location>
        <begin position="91"/>
        <end position="113"/>
    </location>
</feature>
<comment type="catalytic activity">
    <reaction evidence="12">
        <text>all-trans-octaprenyl diphosphate + 4-hydroxybenzoate = 4-hydroxy-3-(all-trans-octaprenyl)benzoate + diphosphate</text>
        <dbReference type="Rhea" id="RHEA:27782"/>
        <dbReference type="ChEBI" id="CHEBI:1617"/>
        <dbReference type="ChEBI" id="CHEBI:17879"/>
        <dbReference type="ChEBI" id="CHEBI:33019"/>
        <dbReference type="ChEBI" id="CHEBI:57711"/>
        <dbReference type="EC" id="2.5.1.39"/>
    </reaction>
</comment>
<comment type="caution">
    <text evidence="14">The sequence shown here is derived from an EMBL/GenBank/DDBJ whole genome shotgun (WGS) entry which is preliminary data.</text>
</comment>
<dbReference type="InterPro" id="IPR000537">
    <property type="entry name" value="UbiA_prenyltransferase"/>
</dbReference>
<feature type="transmembrane region" description="Helical" evidence="12">
    <location>
        <begin position="212"/>
        <end position="232"/>
    </location>
</feature>
<dbReference type="Pfam" id="PF01040">
    <property type="entry name" value="UbiA"/>
    <property type="match status" value="1"/>
</dbReference>
<dbReference type="Gene3D" id="1.20.120.1780">
    <property type="entry name" value="UbiA prenyltransferase"/>
    <property type="match status" value="1"/>
</dbReference>
<dbReference type="OrthoDB" id="9782418at2"/>
<evidence type="ECO:0000256" key="12">
    <source>
        <dbReference type="HAMAP-Rule" id="MF_01635"/>
    </source>
</evidence>
<organism evidence="14 15">
    <name type="scientific">Pseudoalteromonas aurantia</name>
    <dbReference type="NCBI Taxonomy" id="43654"/>
    <lineage>
        <taxon>Bacteria</taxon>
        <taxon>Pseudomonadati</taxon>
        <taxon>Pseudomonadota</taxon>
        <taxon>Gammaproteobacteria</taxon>
        <taxon>Alteromonadales</taxon>
        <taxon>Pseudoalteromonadaceae</taxon>
        <taxon>Pseudoalteromonas</taxon>
    </lineage>
</organism>
<reference evidence="14 15" key="1">
    <citation type="submission" date="2018-01" db="EMBL/GenBank/DDBJ databases">
        <authorList>
            <person name="Paulsen S."/>
            <person name="Gram L.K."/>
        </authorList>
    </citation>
    <scope>NUCLEOTIDE SEQUENCE [LARGE SCALE GENOMIC DNA]</scope>
    <source>
        <strain evidence="14 15">S3790</strain>
    </source>
</reference>
<name>A0A5S3V6K9_9GAMM</name>
<dbReference type="RefSeq" id="WP_138592536.1">
    <property type="nucleotide sequence ID" value="NZ_PNBX01000062.1"/>
</dbReference>
<dbReference type="InterPro" id="IPR044878">
    <property type="entry name" value="UbiA_sf"/>
</dbReference>
<dbReference type="EMBL" id="PNBX01000062">
    <property type="protein sequence ID" value="TMO67167.1"/>
    <property type="molecule type" value="Genomic_DNA"/>
</dbReference>
<dbReference type="EC" id="2.5.1.39" evidence="12 13"/>
<feature type="transmembrane region" description="Helical" evidence="12">
    <location>
        <begin position="168"/>
        <end position="191"/>
    </location>
</feature>
<dbReference type="CDD" id="cd13959">
    <property type="entry name" value="PT_UbiA_COQ2"/>
    <property type="match status" value="1"/>
</dbReference>
<evidence type="ECO:0000256" key="6">
    <source>
        <dbReference type="ARBA" id="ARBA00022679"/>
    </source>
</evidence>
<evidence type="ECO:0000256" key="1">
    <source>
        <dbReference type="ARBA" id="ARBA00001946"/>
    </source>
</evidence>
<evidence type="ECO:0000256" key="11">
    <source>
        <dbReference type="ARBA" id="ARBA00023136"/>
    </source>
</evidence>
<feature type="transmembrane region" description="Helical" evidence="12">
    <location>
        <begin position="24"/>
        <end position="41"/>
    </location>
</feature>